<protein>
    <recommendedName>
        <fullName evidence="2">Zinc finger BED domain-containing protein 5</fullName>
    </recommendedName>
</protein>
<dbReference type="EMBL" id="GEDC01020256">
    <property type="protein sequence ID" value="JAS17042.1"/>
    <property type="molecule type" value="Transcribed_RNA"/>
</dbReference>
<gene>
    <name evidence="1" type="ORF">g.41425</name>
</gene>
<dbReference type="PANTHER" id="PTHR45913">
    <property type="entry name" value="EPM2A-INTERACTING PROTEIN 1"/>
    <property type="match status" value="1"/>
</dbReference>
<accession>A0A1B6CU78</accession>
<dbReference type="PANTHER" id="PTHR45913:SF19">
    <property type="entry name" value="LOW QUALITY PROTEIN: ZINC FINGER BED DOMAIN-CONTAINING PROTEIN 5-LIKE"/>
    <property type="match status" value="1"/>
</dbReference>
<proteinExistence type="predicted"/>
<evidence type="ECO:0000313" key="1">
    <source>
        <dbReference type="EMBL" id="JAS17042.1"/>
    </source>
</evidence>
<dbReference type="AlphaFoldDB" id="A0A1B6CU78"/>
<reference evidence="1" key="1">
    <citation type="submission" date="2015-12" db="EMBL/GenBank/DDBJ databases">
        <title>De novo transcriptome assembly of four potential Pierce s Disease insect vectors from Arizona vineyards.</title>
        <authorList>
            <person name="Tassone E.E."/>
        </authorList>
    </citation>
    <scope>NUCLEOTIDE SEQUENCE</scope>
</reference>
<organism evidence="1">
    <name type="scientific">Clastoptera arizonana</name>
    <name type="common">Arizona spittle bug</name>
    <dbReference type="NCBI Taxonomy" id="38151"/>
    <lineage>
        <taxon>Eukaryota</taxon>
        <taxon>Metazoa</taxon>
        <taxon>Ecdysozoa</taxon>
        <taxon>Arthropoda</taxon>
        <taxon>Hexapoda</taxon>
        <taxon>Insecta</taxon>
        <taxon>Pterygota</taxon>
        <taxon>Neoptera</taxon>
        <taxon>Paraneoptera</taxon>
        <taxon>Hemiptera</taxon>
        <taxon>Auchenorrhyncha</taxon>
        <taxon>Cercopoidea</taxon>
        <taxon>Clastopteridae</taxon>
        <taxon>Clastoptera</taxon>
    </lineage>
</organism>
<evidence type="ECO:0008006" key="2">
    <source>
        <dbReference type="Google" id="ProtNLM"/>
    </source>
</evidence>
<sequence>MSGIYVGLITKVREIAPSVKWTHCSLHREALAVKGLSESFKGTLDDVVKIVNFIKSRPKQSRLFAFLCNKMGNEHKALLLHCDVRWLSRGKVLPKFELQDELRLFLLEIDEGAKSVKKFLEMLQDENWLIQLAYLSDVFNTLNILNLTLQGKDVHKFYVQDKIEANIKKLERWANKVEQSSFDAFPLLNDFLESYGLNVSKEMKSAIKEHLGTLANNLR</sequence>
<name>A0A1B6CU78_9HEMI</name>